<dbReference type="AlphaFoldDB" id="A0A239EKD0"/>
<gene>
    <name evidence="1" type="ORF">SAMN06295967_109165</name>
</gene>
<accession>A0A239EKD0</accession>
<dbReference type="RefSeq" id="WP_245812712.1">
    <property type="nucleotide sequence ID" value="NZ_FZOK01000009.1"/>
</dbReference>
<organism evidence="1 2">
    <name type="scientific">Belliella buryatensis</name>
    <dbReference type="NCBI Taxonomy" id="1500549"/>
    <lineage>
        <taxon>Bacteria</taxon>
        <taxon>Pseudomonadati</taxon>
        <taxon>Bacteroidota</taxon>
        <taxon>Cytophagia</taxon>
        <taxon>Cytophagales</taxon>
        <taxon>Cyclobacteriaceae</taxon>
        <taxon>Belliella</taxon>
    </lineage>
</organism>
<dbReference type="EMBL" id="FZOK01000009">
    <property type="protein sequence ID" value="SNS44324.1"/>
    <property type="molecule type" value="Genomic_DNA"/>
</dbReference>
<protein>
    <recommendedName>
        <fullName evidence="3">Lipoprotein</fullName>
    </recommendedName>
</protein>
<name>A0A239EKD0_9BACT</name>
<reference evidence="2" key="1">
    <citation type="submission" date="2017-06" db="EMBL/GenBank/DDBJ databases">
        <authorList>
            <person name="Varghese N."/>
            <person name="Submissions S."/>
        </authorList>
    </citation>
    <scope>NUCLEOTIDE SEQUENCE [LARGE SCALE GENOMIC DNA]</scope>
    <source>
        <strain evidence="2">5C</strain>
    </source>
</reference>
<evidence type="ECO:0000313" key="1">
    <source>
        <dbReference type="EMBL" id="SNS44324.1"/>
    </source>
</evidence>
<sequence length="131" mass="14935">MKIIRSYFFLLLILLLACQGEKSKEETLNTQKRVSIAEIEAGIKAYIDAETADNDGYFLINEENQKLRLKLVRVHTEYLSNLGPSRHFACVDLADEKGDVYDVDFFLEGEPGAMRVTETSLHKLNGKPFYT</sequence>
<evidence type="ECO:0008006" key="3">
    <source>
        <dbReference type="Google" id="ProtNLM"/>
    </source>
</evidence>
<keyword evidence="2" id="KW-1185">Reference proteome</keyword>
<dbReference type="PROSITE" id="PS51257">
    <property type="entry name" value="PROKAR_LIPOPROTEIN"/>
    <property type="match status" value="1"/>
</dbReference>
<proteinExistence type="predicted"/>
<evidence type="ECO:0000313" key="2">
    <source>
        <dbReference type="Proteomes" id="UP000198480"/>
    </source>
</evidence>
<dbReference type="Proteomes" id="UP000198480">
    <property type="component" value="Unassembled WGS sequence"/>
</dbReference>